<dbReference type="Proteomes" id="UP000663850">
    <property type="component" value="Unassembled WGS sequence"/>
</dbReference>
<dbReference type="EMBL" id="CAJMWZ010004649">
    <property type="protein sequence ID" value="CAE6493436.1"/>
    <property type="molecule type" value="Genomic_DNA"/>
</dbReference>
<reference evidence="2" key="1">
    <citation type="submission" date="2021-01" db="EMBL/GenBank/DDBJ databases">
        <authorList>
            <person name="Kaushik A."/>
        </authorList>
    </citation>
    <scope>NUCLEOTIDE SEQUENCE</scope>
    <source>
        <strain evidence="2">Type strain: AG8-Rh-89/</strain>
    </source>
</reference>
<feature type="compositionally biased region" description="Basic and acidic residues" evidence="1">
    <location>
        <begin position="87"/>
        <end position="101"/>
    </location>
</feature>
<evidence type="ECO:0000313" key="2">
    <source>
        <dbReference type="EMBL" id="CAE6493436.1"/>
    </source>
</evidence>
<dbReference type="AlphaFoldDB" id="A0A8H3CQZ9"/>
<dbReference type="CDD" id="cd00048">
    <property type="entry name" value="DSRM_SF"/>
    <property type="match status" value="1"/>
</dbReference>
<protein>
    <submittedName>
        <fullName evidence="2">Uncharacterized protein</fullName>
    </submittedName>
</protein>
<evidence type="ECO:0000313" key="3">
    <source>
        <dbReference type="Proteomes" id="UP000663850"/>
    </source>
</evidence>
<dbReference type="SUPFAM" id="SSF54768">
    <property type="entry name" value="dsRNA-binding domain-like"/>
    <property type="match status" value="1"/>
</dbReference>
<feature type="region of interest" description="Disordered" evidence="1">
    <location>
        <begin position="74"/>
        <end position="101"/>
    </location>
</feature>
<gene>
    <name evidence="2" type="ORF">RDB_LOCUS87278</name>
</gene>
<sequence length="101" mass="11386">MALNANANETSTFTARFGEYAFPDLTPTNRALSQVNNWHAGVWKRQIVGWEIEQEGSDNQPTWIVLPIIMGERHPQYRGSGTSKKKAKEDSALRIRDSGHC</sequence>
<comment type="caution">
    <text evidence="2">The sequence shown here is derived from an EMBL/GenBank/DDBJ whole genome shotgun (WGS) entry which is preliminary data.</text>
</comment>
<dbReference type="Gene3D" id="3.30.160.20">
    <property type="match status" value="1"/>
</dbReference>
<organism evidence="2 3">
    <name type="scientific">Rhizoctonia solani</name>
    <dbReference type="NCBI Taxonomy" id="456999"/>
    <lineage>
        <taxon>Eukaryota</taxon>
        <taxon>Fungi</taxon>
        <taxon>Dikarya</taxon>
        <taxon>Basidiomycota</taxon>
        <taxon>Agaricomycotina</taxon>
        <taxon>Agaricomycetes</taxon>
        <taxon>Cantharellales</taxon>
        <taxon>Ceratobasidiaceae</taxon>
        <taxon>Rhizoctonia</taxon>
    </lineage>
</organism>
<proteinExistence type="predicted"/>
<accession>A0A8H3CQZ9</accession>
<evidence type="ECO:0000256" key="1">
    <source>
        <dbReference type="SAM" id="MobiDB-lite"/>
    </source>
</evidence>
<name>A0A8H3CQZ9_9AGAM</name>